<evidence type="ECO:0000256" key="1">
    <source>
        <dbReference type="ARBA" id="ARBA00013165"/>
    </source>
</evidence>
<dbReference type="RefSeq" id="WP_013336397.1">
    <property type="nucleotide sequence ID" value="NC_014537.1"/>
</dbReference>
<dbReference type="GO" id="GO:0000049">
    <property type="term" value="F:tRNA binding"/>
    <property type="evidence" value="ECO:0007669"/>
    <property type="project" value="InterPro"/>
</dbReference>
<evidence type="ECO:0000256" key="4">
    <source>
        <dbReference type="ARBA" id="ARBA00022840"/>
    </source>
</evidence>
<dbReference type="AlphaFoldDB" id="E1QRV5"/>
<dbReference type="InterPro" id="IPR009008">
    <property type="entry name" value="Val/Leu/Ile-tRNA-synth_edit"/>
</dbReference>
<evidence type="ECO:0000256" key="6">
    <source>
        <dbReference type="ARBA" id="ARBA00023146"/>
    </source>
</evidence>
<reference evidence="12 13" key="1">
    <citation type="journal article" date="2010" name="Stand. Genomic Sci.">
        <title>Complete genome sequence of Vulcanisaeta distributa type strain (IC-017).</title>
        <authorList>
            <person name="Mavromatis K."/>
            <person name="Sikorski J."/>
            <person name="Pabst E."/>
            <person name="Teshima H."/>
            <person name="Lapidus A."/>
            <person name="Lucas S."/>
            <person name="Nolan M."/>
            <person name="Glavina Del Rio T."/>
            <person name="Cheng J.F."/>
            <person name="Bruce D."/>
            <person name="Goodwin L."/>
            <person name="Pitluck S."/>
            <person name="Liolios K."/>
            <person name="Ivanova N."/>
            <person name="Mikhailova N."/>
            <person name="Pati A."/>
            <person name="Chen A."/>
            <person name="Palaniappan K."/>
            <person name="Land M."/>
            <person name="Hauser L."/>
            <person name="Chang Y.J."/>
            <person name="Jeffries C.D."/>
            <person name="Rohde M."/>
            <person name="Spring S."/>
            <person name="Goker M."/>
            <person name="Wirth R."/>
            <person name="Woyke T."/>
            <person name="Bristow J."/>
            <person name="Eisen J.A."/>
            <person name="Markowitz V."/>
            <person name="Hugenholtz P."/>
            <person name="Klenk H.P."/>
            <person name="Kyrpides N.C."/>
        </authorList>
    </citation>
    <scope>NUCLEOTIDE SEQUENCE [LARGE SCALE GENOMIC DNA]</scope>
    <source>
        <strain evidence="13">DSM 14429 / JCM 11212 / NBRC 100878 / IC-017</strain>
    </source>
</reference>
<dbReference type="OrthoDB" id="30823at2157"/>
<dbReference type="InterPro" id="IPR002301">
    <property type="entry name" value="Ile-tRNA-ligase"/>
</dbReference>
<name>E1QRV5_VULDI</name>
<evidence type="ECO:0000256" key="5">
    <source>
        <dbReference type="ARBA" id="ARBA00022917"/>
    </source>
</evidence>
<keyword evidence="5 9" id="KW-0648">Protein biosynthesis</keyword>
<evidence type="ECO:0000256" key="9">
    <source>
        <dbReference type="RuleBase" id="RU363035"/>
    </source>
</evidence>
<dbReference type="SUPFAM" id="SSF47323">
    <property type="entry name" value="Anticodon-binding domain of a subclass of class I aminoacyl-tRNA synthetases"/>
    <property type="match status" value="2"/>
</dbReference>
<keyword evidence="4 9" id="KW-0067">ATP-binding</keyword>
<dbReference type="SUPFAM" id="SSF50677">
    <property type="entry name" value="ValRS/IleRS/LeuRS editing domain"/>
    <property type="match status" value="1"/>
</dbReference>
<reference evidence="13" key="2">
    <citation type="journal article" date="2010" name="Stand. Genomic Sci.">
        <title>Complete genome sequence of Vulcanisaeta distributa type strain (IC-017T).</title>
        <authorList>
            <person name="Mavromatis K."/>
            <person name="Sikorski J."/>
            <person name="Pabst E."/>
            <person name="Teshima H."/>
            <person name="Lapidus A."/>
            <person name="Lucas S."/>
            <person name="Nolan M."/>
            <person name="Glavina Del Rio T."/>
            <person name="Cheng J."/>
            <person name="Bruce D."/>
            <person name="Goodwin L."/>
            <person name="Pitluck S."/>
            <person name="Liolios K."/>
            <person name="Ivanova N."/>
            <person name="Mikhailova N."/>
            <person name="Pati A."/>
            <person name="Chen A."/>
            <person name="Palaniappan K."/>
            <person name="Land M."/>
            <person name="Hauser L."/>
            <person name="Chang Y."/>
            <person name="Jeffries C."/>
            <person name="Rohde M."/>
            <person name="Spring S."/>
            <person name="Goker M."/>
            <person name="Wirth R."/>
            <person name="Woyke T."/>
            <person name="Bristow J."/>
            <person name="Eisen J."/>
            <person name="Markowitz V."/>
            <person name="Hugenholtz P."/>
            <person name="Klenk H."/>
            <person name="Kyrpides N."/>
        </authorList>
    </citation>
    <scope>NUCLEOTIDE SEQUENCE [LARGE SCALE GENOMIC DNA]</scope>
    <source>
        <strain evidence="13">DSM 14429 / JCM 11212 / NBRC 100878 / IC-017</strain>
    </source>
</reference>
<evidence type="ECO:0000313" key="13">
    <source>
        <dbReference type="Proteomes" id="UP000006681"/>
    </source>
</evidence>
<dbReference type="eggNOG" id="arCOG00807">
    <property type="taxonomic scope" value="Archaea"/>
</dbReference>
<dbReference type="Pfam" id="PF19302">
    <property type="entry name" value="DUF5915"/>
    <property type="match status" value="1"/>
</dbReference>
<proteinExistence type="inferred from homology"/>
<keyword evidence="3 9" id="KW-0547">Nucleotide-binding</keyword>
<dbReference type="Pfam" id="PF00133">
    <property type="entry name" value="tRNA-synt_1"/>
    <property type="match status" value="1"/>
</dbReference>
<dbReference type="Gene3D" id="1.10.730.10">
    <property type="entry name" value="Isoleucyl-tRNA Synthetase, Domain 1"/>
    <property type="match status" value="1"/>
</dbReference>
<dbReference type="GO" id="GO:0006428">
    <property type="term" value="P:isoleucyl-tRNA aminoacylation"/>
    <property type="evidence" value="ECO:0007669"/>
    <property type="project" value="UniProtKB-UniRule"/>
</dbReference>
<protein>
    <recommendedName>
        <fullName evidence="1 8">Isoleucine--tRNA ligase</fullName>
        <ecNumber evidence="1 8">6.1.1.5</ecNumber>
    </recommendedName>
</protein>
<keyword evidence="2 9" id="KW-0436">Ligase</keyword>
<dbReference type="PROSITE" id="PS00178">
    <property type="entry name" value="AA_TRNA_LIGASE_I"/>
    <property type="match status" value="1"/>
</dbReference>
<evidence type="ECO:0000256" key="3">
    <source>
        <dbReference type="ARBA" id="ARBA00022741"/>
    </source>
</evidence>
<dbReference type="Gene3D" id="3.40.50.620">
    <property type="entry name" value="HUPs"/>
    <property type="match status" value="2"/>
</dbReference>
<dbReference type="SUPFAM" id="SSF52374">
    <property type="entry name" value="Nucleotidylyl transferase"/>
    <property type="match status" value="1"/>
</dbReference>
<comment type="similarity">
    <text evidence="9">Belongs to the class-I aminoacyl-tRNA synthetase family.</text>
</comment>
<dbReference type="InterPro" id="IPR002300">
    <property type="entry name" value="aa-tRNA-synth_Ia"/>
</dbReference>
<dbReference type="HOGENOM" id="CLU_001493_1_1_2"/>
<evidence type="ECO:0000256" key="7">
    <source>
        <dbReference type="ARBA" id="ARBA00048359"/>
    </source>
</evidence>
<dbReference type="EC" id="6.1.1.5" evidence="1 8"/>
<dbReference type="EMBL" id="CP002100">
    <property type="protein sequence ID" value="ADN50672.1"/>
    <property type="molecule type" value="Genomic_DNA"/>
</dbReference>
<gene>
    <name evidence="12" type="ordered locus">Vdis_1286</name>
</gene>
<evidence type="ECO:0000259" key="11">
    <source>
        <dbReference type="Pfam" id="PF08264"/>
    </source>
</evidence>
<dbReference type="Pfam" id="PF08264">
    <property type="entry name" value="Anticodon_1"/>
    <property type="match status" value="1"/>
</dbReference>
<dbReference type="KEGG" id="vdi:Vdis_1286"/>
<dbReference type="GO" id="GO:0005737">
    <property type="term" value="C:cytoplasm"/>
    <property type="evidence" value="ECO:0007669"/>
    <property type="project" value="UniProtKB-UniRule"/>
</dbReference>
<dbReference type="PRINTS" id="PR00984">
    <property type="entry name" value="TRNASYNTHILE"/>
</dbReference>
<organism evidence="12 13">
    <name type="scientific">Vulcanisaeta distributa (strain DSM 14429 / JCM 11212 / NBRC 100878 / IC-017)</name>
    <dbReference type="NCBI Taxonomy" id="572478"/>
    <lineage>
        <taxon>Archaea</taxon>
        <taxon>Thermoproteota</taxon>
        <taxon>Thermoprotei</taxon>
        <taxon>Thermoproteales</taxon>
        <taxon>Thermoproteaceae</taxon>
        <taxon>Vulcanisaeta</taxon>
    </lineage>
</organism>
<dbReference type="InterPro" id="IPR033709">
    <property type="entry name" value="Anticodon_Ile_ABEc"/>
</dbReference>
<dbReference type="InterPro" id="IPR014729">
    <property type="entry name" value="Rossmann-like_a/b/a_fold"/>
</dbReference>
<accession>E1QRV5</accession>
<evidence type="ECO:0000256" key="2">
    <source>
        <dbReference type="ARBA" id="ARBA00022598"/>
    </source>
</evidence>
<evidence type="ECO:0000313" key="12">
    <source>
        <dbReference type="EMBL" id="ADN50672.1"/>
    </source>
</evidence>
<dbReference type="GO" id="GO:0002161">
    <property type="term" value="F:aminoacyl-tRNA deacylase activity"/>
    <property type="evidence" value="ECO:0007669"/>
    <property type="project" value="InterPro"/>
</dbReference>
<sequence length="1005" mass="117879">MSVIDSRFTLETQFDVKRIEEVVRQYWHEANIEGKWHEGPVNVNKWYTFLEGPPTTNGFPHVGHIRGRTYKDVVLRYHRLLGYRVWAQGGWDEQGLPVEIEVEKKLGLRTKKDIEKVGYDKFSLECNSLVDYYLEKWREVGTRKLGLWLDLDKAYETRKPYYIEHVWAFLKNAWEKGLLFEDYRVLPFCPRCETALSDAEVDQGYEDREDPSIYVKFPVEGVSNTYLVIWTTTPWTLIDNEAVAVNPNFNYALVKVNINNTTEYLWLAEPLVPKLMEKFRIKDYEIVRVVKGSELAGTRYRHIYMERVPIHASHIERAHYVVLADFVTLEEGTGLVHIAPAHGPEDFETAKKYGLPITNSVEINGIFNENGGEFKGRYWLDVSQEVIKDLKERGLLLHYETIVHAYPHCWRCGTPLIYRSDRQWFIRVSAYRDKLVEELKKVKIYPDFLRDRFDNWVANARDWTISRSRVWGTPLPVWRCKDDPSKVLVIGSLDELRKYAKFIPNVPSEMLVHRPWIDMVKIETEDCKEWVREPFVVDVWMDSGVAWIASVDGLRNKELFNRLYPYDWVTEAIDQTRGWFYSLLVTSVLWMGRAPYKSILISGHVVDKYGQKMSKSKGNVVWAEDLFNKWGADPTRLYLLTKSAPWDTMSVDPDEIAETRSILSILWNVVKFADTYMTLDRFDPAVHRLEDLISKGLIEDRWLLSRFYSRLRRFINYMNGMELHMAAREWVSLVVDDLSHGYIRLIRRRVWTEESREDKYAAYAVLYHVIKGALIMGSALVPHITEYLWNAFVRKFERNEAESVHLTLLPQVNEGYINEKLEGAFDLLFAMFSDIAEMRNRIKVKLRWPLARAVIKVENANNLEMLRQVKHLLEYLANVKEVELVSEIGQCNEDEYVRAQGRGYEICLSKVMDRKLYYEALAREVVRRIQTMRAKANLKVDERIRVYVNTNSDDLLAAIKEFMVYITNEVRAVDVVVGNVPASAFAMDWDIEDMRVRIGIERITQ</sequence>
<comment type="catalytic activity">
    <reaction evidence="7">
        <text>tRNA(Ile) + L-isoleucine + ATP = L-isoleucyl-tRNA(Ile) + AMP + diphosphate</text>
        <dbReference type="Rhea" id="RHEA:11060"/>
        <dbReference type="Rhea" id="RHEA-COMP:9666"/>
        <dbReference type="Rhea" id="RHEA-COMP:9695"/>
        <dbReference type="ChEBI" id="CHEBI:30616"/>
        <dbReference type="ChEBI" id="CHEBI:33019"/>
        <dbReference type="ChEBI" id="CHEBI:58045"/>
        <dbReference type="ChEBI" id="CHEBI:78442"/>
        <dbReference type="ChEBI" id="CHEBI:78528"/>
        <dbReference type="ChEBI" id="CHEBI:456215"/>
        <dbReference type="EC" id="6.1.1.5"/>
    </reaction>
</comment>
<dbReference type="InterPro" id="IPR001412">
    <property type="entry name" value="aa-tRNA-synth_I_CS"/>
</dbReference>
<keyword evidence="13" id="KW-1185">Reference proteome</keyword>
<dbReference type="PANTHER" id="PTHR42780:SF1">
    <property type="entry name" value="ISOLEUCINE--TRNA LIGASE, CYTOPLASMIC"/>
    <property type="match status" value="1"/>
</dbReference>
<feature type="domain" description="Aminoacyl-tRNA synthetase class Ia" evidence="10">
    <location>
        <begin position="25"/>
        <end position="644"/>
    </location>
</feature>
<dbReference type="GO" id="GO:0004822">
    <property type="term" value="F:isoleucine-tRNA ligase activity"/>
    <property type="evidence" value="ECO:0007669"/>
    <property type="project" value="UniProtKB-UniRule"/>
</dbReference>
<dbReference type="InterPro" id="IPR023586">
    <property type="entry name" value="Ile-tRNA-ligase_type2"/>
</dbReference>
<dbReference type="GeneID" id="9752218"/>
<dbReference type="GO" id="GO:0005524">
    <property type="term" value="F:ATP binding"/>
    <property type="evidence" value="ECO:0007669"/>
    <property type="project" value="UniProtKB-KW"/>
</dbReference>
<evidence type="ECO:0000259" key="10">
    <source>
        <dbReference type="Pfam" id="PF00133"/>
    </source>
</evidence>
<keyword evidence="6 9" id="KW-0030">Aminoacyl-tRNA synthetase</keyword>
<evidence type="ECO:0000256" key="8">
    <source>
        <dbReference type="NCBIfam" id="TIGR00392"/>
    </source>
</evidence>
<dbReference type="InterPro" id="IPR013155">
    <property type="entry name" value="M/V/L/I-tRNA-synth_anticd-bd"/>
</dbReference>
<dbReference type="InterPro" id="IPR009080">
    <property type="entry name" value="tRNAsynth_Ia_anticodon-bd"/>
</dbReference>
<dbReference type="CDD" id="cd07961">
    <property type="entry name" value="Anticodon_Ia_Ile_ABEc"/>
    <property type="match status" value="1"/>
</dbReference>
<dbReference type="STRING" id="572478.Vdis_1286"/>
<dbReference type="PANTHER" id="PTHR42780">
    <property type="entry name" value="SOLEUCYL-TRNA SYNTHETASE"/>
    <property type="match status" value="1"/>
</dbReference>
<dbReference type="NCBIfam" id="TIGR00392">
    <property type="entry name" value="ileS"/>
    <property type="match status" value="1"/>
</dbReference>
<dbReference type="Proteomes" id="UP000006681">
    <property type="component" value="Chromosome"/>
</dbReference>
<feature type="domain" description="Methionyl/Valyl/Leucyl/Isoleucyl-tRNA synthetase anticodon-binding" evidence="11">
    <location>
        <begin position="700"/>
        <end position="850"/>
    </location>
</feature>